<feature type="domain" description="Ig-like" evidence="6">
    <location>
        <begin position="7"/>
        <end position="120"/>
    </location>
</feature>
<accession>A0A8J5ZU15</accession>
<evidence type="ECO:0000256" key="2">
    <source>
        <dbReference type="ARBA" id="ARBA00022692"/>
    </source>
</evidence>
<feature type="transmembrane region" description="Helical" evidence="5">
    <location>
        <begin position="226"/>
        <end position="245"/>
    </location>
</feature>
<evidence type="ECO:0000256" key="4">
    <source>
        <dbReference type="SAM" id="MobiDB-lite"/>
    </source>
</evidence>
<keyword evidence="8" id="KW-1185">Reference proteome</keyword>
<dbReference type="SMART" id="SM00409">
    <property type="entry name" value="IG"/>
    <property type="match status" value="1"/>
</dbReference>
<dbReference type="InterPro" id="IPR050671">
    <property type="entry name" value="CD300_family_receptors"/>
</dbReference>
<dbReference type="OrthoDB" id="9666051at2759"/>
<feature type="non-terminal residue" evidence="7">
    <location>
        <position position="1"/>
    </location>
</feature>
<evidence type="ECO:0000256" key="3">
    <source>
        <dbReference type="ARBA" id="ARBA00023136"/>
    </source>
</evidence>
<evidence type="ECO:0000256" key="1">
    <source>
        <dbReference type="ARBA" id="ARBA00004370"/>
    </source>
</evidence>
<dbReference type="InterPro" id="IPR007110">
    <property type="entry name" value="Ig-like_dom"/>
</dbReference>
<dbReference type="GO" id="GO:0004888">
    <property type="term" value="F:transmembrane signaling receptor activity"/>
    <property type="evidence" value="ECO:0007669"/>
    <property type="project" value="TreeGrafter"/>
</dbReference>
<keyword evidence="5" id="KW-1133">Transmembrane helix</keyword>
<dbReference type="PROSITE" id="PS50835">
    <property type="entry name" value="IG_LIKE"/>
    <property type="match status" value="1"/>
</dbReference>
<comment type="caution">
    <text evidence="7">The sequence shown here is derived from an EMBL/GenBank/DDBJ whole genome shotgun (WGS) entry which is preliminary data.</text>
</comment>
<dbReference type="InterPro" id="IPR003599">
    <property type="entry name" value="Ig_sub"/>
</dbReference>
<dbReference type="Pfam" id="PF07686">
    <property type="entry name" value="V-set"/>
    <property type="match status" value="1"/>
</dbReference>
<evidence type="ECO:0000259" key="6">
    <source>
        <dbReference type="PROSITE" id="PS50835"/>
    </source>
</evidence>
<proteinExistence type="predicted"/>
<feature type="region of interest" description="Disordered" evidence="4">
    <location>
        <begin position="164"/>
        <end position="192"/>
    </location>
</feature>
<dbReference type="InterPro" id="IPR036179">
    <property type="entry name" value="Ig-like_dom_sf"/>
</dbReference>
<dbReference type="Proteomes" id="UP000700334">
    <property type="component" value="Unassembled WGS sequence"/>
</dbReference>
<organism evidence="7 8">
    <name type="scientific">Galemys pyrenaicus</name>
    <name type="common">Iberian desman</name>
    <name type="synonym">Pyrenean desman</name>
    <dbReference type="NCBI Taxonomy" id="202257"/>
    <lineage>
        <taxon>Eukaryota</taxon>
        <taxon>Metazoa</taxon>
        <taxon>Chordata</taxon>
        <taxon>Craniata</taxon>
        <taxon>Vertebrata</taxon>
        <taxon>Euteleostomi</taxon>
        <taxon>Mammalia</taxon>
        <taxon>Eutheria</taxon>
        <taxon>Laurasiatheria</taxon>
        <taxon>Eulipotyphla</taxon>
        <taxon>Talpidae</taxon>
        <taxon>Galemys</taxon>
    </lineage>
</organism>
<reference evidence="7" key="1">
    <citation type="journal article" date="2021" name="Evol. Appl.">
        <title>The genome of the Pyrenean desman and the effects of bottlenecks and inbreeding on the genomic landscape of an endangered species.</title>
        <authorList>
            <person name="Escoda L."/>
            <person name="Castresana J."/>
        </authorList>
    </citation>
    <scope>NUCLEOTIDE SEQUENCE</scope>
    <source>
        <strain evidence="7">IBE-C5619</strain>
    </source>
</reference>
<dbReference type="InterPro" id="IPR013783">
    <property type="entry name" value="Ig-like_fold"/>
</dbReference>
<keyword evidence="2 5" id="KW-0812">Transmembrane</keyword>
<evidence type="ECO:0000256" key="5">
    <source>
        <dbReference type="SAM" id="Phobius"/>
    </source>
</evidence>
<evidence type="ECO:0000313" key="7">
    <source>
        <dbReference type="EMBL" id="KAG8505060.1"/>
    </source>
</evidence>
<dbReference type="GO" id="GO:0005886">
    <property type="term" value="C:plasma membrane"/>
    <property type="evidence" value="ECO:0007669"/>
    <property type="project" value="TreeGrafter"/>
</dbReference>
<name>A0A8J5ZU15_GALPY</name>
<gene>
    <name evidence="7" type="ORF">J0S82_005505</name>
</gene>
<keyword evidence="3 5" id="KW-0472">Membrane</keyword>
<dbReference type="AlphaFoldDB" id="A0A8J5ZU15"/>
<feature type="compositionally biased region" description="Polar residues" evidence="4">
    <location>
        <begin position="168"/>
        <end position="177"/>
    </location>
</feature>
<dbReference type="EMBL" id="JAGFMF010012271">
    <property type="protein sequence ID" value="KAG8505060.1"/>
    <property type="molecule type" value="Genomic_DNA"/>
</dbReference>
<sequence>GAQTAPPAVVSGYGGLVGPKDISGFEGDTVSLQCTYGEDLQLYPKYWCREGGIMFSRCSQIVYAEEDGREKTVGRVSIQNDPYQRRFKVTLRELSLQDAGDYMCGVSRLGFDRTFRVSLTVFPGNTRLSFPEWGRSLHRTVTTAKQGKTRAKATLFTAPPLRDHRGTSWYTGTSPYAGTSPHAGTSPPAGTARLFTQLDSTAAEDTSLVPSSSSAKSRVAIPMVRILAPVLVLLVLLLTAGLAAVGRCMLQRRKEGE</sequence>
<dbReference type="SUPFAM" id="SSF48726">
    <property type="entry name" value="Immunoglobulin"/>
    <property type="match status" value="1"/>
</dbReference>
<comment type="subcellular location">
    <subcellularLocation>
        <location evidence="1">Membrane</location>
    </subcellularLocation>
</comment>
<protein>
    <submittedName>
        <fullName evidence="7">CMRF35-like molecule 9</fullName>
    </submittedName>
</protein>
<evidence type="ECO:0000313" key="8">
    <source>
        <dbReference type="Proteomes" id="UP000700334"/>
    </source>
</evidence>
<dbReference type="PANTHER" id="PTHR11860:SF62">
    <property type="entry name" value="CMRF35-LIKE MOLECULE 9"/>
    <property type="match status" value="1"/>
</dbReference>
<dbReference type="Gene3D" id="2.60.40.10">
    <property type="entry name" value="Immunoglobulins"/>
    <property type="match status" value="1"/>
</dbReference>
<dbReference type="PANTHER" id="PTHR11860">
    <property type="entry name" value="POLYMERIC-IMMUNOGLOBULIN RECEPTOR"/>
    <property type="match status" value="1"/>
</dbReference>
<dbReference type="InterPro" id="IPR013106">
    <property type="entry name" value="Ig_V-set"/>
</dbReference>